<evidence type="ECO:0008006" key="4">
    <source>
        <dbReference type="Google" id="ProtNLM"/>
    </source>
</evidence>
<feature type="compositionally biased region" description="Basic and acidic residues" evidence="1">
    <location>
        <begin position="556"/>
        <end position="581"/>
    </location>
</feature>
<feature type="region of interest" description="Disordered" evidence="1">
    <location>
        <begin position="233"/>
        <end position="252"/>
    </location>
</feature>
<feature type="region of interest" description="Disordered" evidence="1">
    <location>
        <begin position="451"/>
        <end position="608"/>
    </location>
</feature>
<dbReference type="Ensembl" id="ENSAPLT00000047883.1">
    <property type="protein sequence ID" value="ENSAPLP00000030999.1"/>
    <property type="gene ID" value="ENSAPLG00000023414.1"/>
</dbReference>
<reference evidence="2" key="2">
    <citation type="submission" date="2025-08" db="UniProtKB">
        <authorList>
            <consortium name="Ensembl"/>
        </authorList>
    </citation>
    <scope>IDENTIFICATION</scope>
</reference>
<proteinExistence type="predicted"/>
<evidence type="ECO:0000313" key="2">
    <source>
        <dbReference type="Ensembl" id="ENSAPLP00000030999.1"/>
    </source>
</evidence>
<dbReference type="InterPro" id="IPR027851">
    <property type="entry name" value="DUF4628"/>
</dbReference>
<organism evidence="2 3">
    <name type="scientific">Anas platyrhynchos platyrhynchos</name>
    <name type="common">Northern mallard</name>
    <dbReference type="NCBI Taxonomy" id="8840"/>
    <lineage>
        <taxon>Eukaryota</taxon>
        <taxon>Metazoa</taxon>
        <taxon>Chordata</taxon>
        <taxon>Craniata</taxon>
        <taxon>Vertebrata</taxon>
        <taxon>Euteleostomi</taxon>
        <taxon>Archelosauria</taxon>
        <taxon>Archosauria</taxon>
        <taxon>Dinosauria</taxon>
        <taxon>Saurischia</taxon>
        <taxon>Theropoda</taxon>
        <taxon>Coelurosauria</taxon>
        <taxon>Aves</taxon>
        <taxon>Neognathae</taxon>
        <taxon>Galloanserae</taxon>
        <taxon>Anseriformes</taxon>
        <taxon>Anatidae</taxon>
        <taxon>Anatinae</taxon>
        <taxon>Anas</taxon>
    </lineage>
</organism>
<reference evidence="2" key="3">
    <citation type="submission" date="2025-09" db="UniProtKB">
        <authorList>
            <consortium name="Ensembl"/>
        </authorList>
    </citation>
    <scope>IDENTIFICATION</scope>
</reference>
<feature type="region of interest" description="Disordered" evidence="1">
    <location>
        <begin position="1"/>
        <end position="25"/>
    </location>
</feature>
<dbReference type="STRING" id="8840.ENSAPLP00000030999"/>
<dbReference type="Proteomes" id="UP000016666">
    <property type="component" value="Chromosome 8"/>
</dbReference>
<reference evidence="2 3" key="1">
    <citation type="submission" date="2017-10" db="EMBL/GenBank/DDBJ databases">
        <title>A new Pekin duck reference genome.</title>
        <authorList>
            <person name="Hou Z.-C."/>
            <person name="Zhou Z.-K."/>
            <person name="Zhu F."/>
            <person name="Hou S.-S."/>
        </authorList>
    </citation>
    <scope>NUCLEOTIDE SEQUENCE [LARGE SCALE GENOMIC DNA]</scope>
</reference>
<sequence>MGRVRDAGETPAGTRRAHPAASWGCPSQSCTGTGASWHCWRQHPQLLGFLLGRRGVRKRAAQRRAVPAGPPRGLTSTLYHVGPPSPAHPGRFVRLEHCVPPCLGAARGHHRPQRAGPGGRRAPGCPSRCHGAWPPPKRTAPQSSPSPWCSFRARPRLHAAMVPAADVTEGTPGSCWAPGAAPPRVFRDPVLRDPLAPSLRAARAQGARCGVAQPHRLQLAQRRVVQKHRGFVPAPGESHRCRQPGRGSAPHLAWQHGESMQKGQACCPLGKPSFSLFFFPTTCFPSCSTPGKRCSWCAVSASMVPWACCSLVFPRAVPAACTALRRHGTAAGPREQPPCPQTVSPTCCWWATLRRSPPAAPLTPALCSLSLPVDQSMFENASASTAPTPRPQHGPAGTPAQPSRPAGSQHLRNLGKAVGAKVTDLLRRKEPAGPPGVGVTEVNASAGAALGTGQLGNEEGPPGLDAFPRLDPPPPVAKKRTPRALKTPQDMLIAPQPVGSSVAEPPEPPPAHPDPAEEWLGTRDLSPPEHPGVLGATGASAPSGDQPPGALPVPDLIHKGSLETSPRSEKSPRGPGLEHELPGSVGHPEPCTPSREAEGPHPDLLSFE</sequence>
<evidence type="ECO:0000256" key="1">
    <source>
        <dbReference type="SAM" id="MobiDB-lite"/>
    </source>
</evidence>
<feature type="region of interest" description="Disordered" evidence="1">
    <location>
        <begin position="381"/>
        <end position="411"/>
    </location>
</feature>
<dbReference type="GeneTree" id="ENSGT00940000164616"/>
<accession>A0A493TYW9</accession>
<keyword evidence="3" id="KW-1185">Reference proteome</keyword>
<protein>
    <recommendedName>
        <fullName evidence="4">Nitric oxide synthase 1 adaptor protein</fullName>
    </recommendedName>
</protein>
<name>A0A493TYW9_ANAPP</name>
<dbReference type="AlphaFoldDB" id="A0A493TYW9"/>
<evidence type="ECO:0000313" key="3">
    <source>
        <dbReference type="Proteomes" id="UP000016666"/>
    </source>
</evidence>
<dbReference type="Pfam" id="PF15429">
    <property type="entry name" value="DUF4628"/>
    <property type="match status" value="1"/>
</dbReference>